<keyword evidence="7" id="KW-0862">Zinc</keyword>
<name>A0A839Q4V7_9MICO</name>
<keyword evidence="4" id="KW-0963">Cytoplasm</keyword>
<reference evidence="10 11" key="1">
    <citation type="submission" date="2020-08" db="EMBL/GenBank/DDBJ databases">
        <title>Genomic Encyclopedia of Type Strains, Phase IV (KMG-V): Genome sequencing to study the core and pangenomes of soil and plant-associated prokaryotes.</title>
        <authorList>
            <person name="Whitman W."/>
        </authorList>
    </citation>
    <scope>NUCLEOTIDE SEQUENCE [LARGE SCALE GENOMIC DNA]</scope>
    <source>
        <strain evidence="10 11">B3ACCR2</strain>
    </source>
</reference>
<evidence type="ECO:0000256" key="1">
    <source>
        <dbReference type="ARBA" id="ARBA00001947"/>
    </source>
</evidence>
<comment type="subcellular location">
    <subcellularLocation>
        <location evidence="2">Cytoplasm</location>
    </subcellularLocation>
</comment>
<keyword evidence="5" id="KW-0479">Metal-binding</keyword>
<dbReference type="EMBL" id="JACHVT010000006">
    <property type="protein sequence ID" value="MBB2987661.1"/>
    <property type="molecule type" value="Genomic_DNA"/>
</dbReference>
<gene>
    <name evidence="10" type="ORF">FHW14_002847</name>
</gene>
<comment type="cofactor">
    <cofactor evidence="1">
        <name>Zn(2+)</name>
        <dbReference type="ChEBI" id="CHEBI:29105"/>
    </cofactor>
</comment>
<dbReference type="InterPro" id="IPR029068">
    <property type="entry name" value="Glyas_Bleomycin-R_OHBP_Dase"/>
</dbReference>
<dbReference type="GO" id="GO:0055086">
    <property type="term" value="P:nucleobase-containing small molecule metabolic process"/>
    <property type="evidence" value="ECO:0007669"/>
    <property type="project" value="UniProtKB-ARBA"/>
</dbReference>
<dbReference type="InterPro" id="IPR002125">
    <property type="entry name" value="CMP_dCMP_dom"/>
</dbReference>
<accession>A0A839Q4V7</accession>
<dbReference type="RefSeq" id="WP_253354662.1">
    <property type="nucleotide sequence ID" value="NZ_JACHVT010000006.1"/>
</dbReference>
<evidence type="ECO:0000313" key="10">
    <source>
        <dbReference type="EMBL" id="MBB2987661.1"/>
    </source>
</evidence>
<dbReference type="Gene3D" id="3.10.180.10">
    <property type="entry name" value="2,3-Dihydroxybiphenyl 1,2-Dioxygenase, domain 1"/>
    <property type="match status" value="1"/>
</dbReference>
<dbReference type="CDD" id="cd01285">
    <property type="entry name" value="nucleoside_deaminase"/>
    <property type="match status" value="1"/>
</dbReference>
<sequence>MSQAAESTFGTSAWPADRVVPQAWLELEVAKPEAVGEAVAELRGRGLEVVAEAKVEPWGQTTARLLSPEGLLVGVSHLPSFHETDDAGAATDETTDEAGAARSTLDLDTARRWLEVAVAQAREGEAEGGVPIGAALFWASGELLGSGRNRRVQDDDPSVHGETDAFRRAGRQTSYAGTTMVTTLSPCWYCSGLVRQFGISRVVVGEARTFSGGHEWLAEHGVEVVVLDDPGCVAMMADFVHRHPDVWNEDIGEGADGG</sequence>
<dbReference type="GO" id="GO:0008835">
    <property type="term" value="F:diaminohydroxyphosphoribosylaminopyrimidine deaminase activity"/>
    <property type="evidence" value="ECO:0007669"/>
    <property type="project" value="TreeGrafter"/>
</dbReference>
<dbReference type="InterPro" id="IPR016193">
    <property type="entry name" value="Cytidine_deaminase-like"/>
</dbReference>
<comment type="subunit">
    <text evidence="3">Homodimer.</text>
</comment>
<evidence type="ECO:0000256" key="8">
    <source>
        <dbReference type="ARBA" id="ARBA00060693"/>
    </source>
</evidence>
<dbReference type="FunFam" id="3.40.140.10:FF:000016">
    <property type="entry name" value="Cytosine deaminase"/>
    <property type="match status" value="1"/>
</dbReference>
<comment type="pathway">
    <text evidence="8">Pyrimidine metabolism.</text>
</comment>
<evidence type="ECO:0000313" key="11">
    <source>
        <dbReference type="Proteomes" id="UP000590811"/>
    </source>
</evidence>
<dbReference type="GO" id="GO:0005737">
    <property type="term" value="C:cytoplasm"/>
    <property type="evidence" value="ECO:0007669"/>
    <property type="project" value="UniProtKB-SubCell"/>
</dbReference>
<dbReference type="PANTHER" id="PTHR11079:SF190">
    <property type="entry name" value="CYTOSINE DEAMINASE"/>
    <property type="match status" value="1"/>
</dbReference>
<evidence type="ECO:0000256" key="4">
    <source>
        <dbReference type="ARBA" id="ARBA00022490"/>
    </source>
</evidence>
<organism evidence="10 11">
    <name type="scientific">Terracoccus luteus</name>
    <dbReference type="NCBI Taxonomy" id="53356"/>
    <lineage>
        <taxon>Bacteria</taxon>
        <taxon>Bacillati</taxon>
        <taxon>Actinomycetota</taxon>
        <taxon>Actinomycetes</taxon>
        <taxon>Micrococcales</taxon>
        <taxon>Intrasporangiaceae</taxon>
        <taxon>Terracoccus</taxon>
    </lineage>
</organism>
<dbReference type="PANTHER" id="PTHR11079">
    <property type="entry name" value="CYTOSINE DEAMINASE FAMILY MEMBER"/>
    <property type="match status" value="1"/>
</dbReference>
<dbReference type="Pfam" id="PF00383">
    <property type="entry name" value="dCMP_cyt_deam_1"/>
    <property type="match status" value="1"/>
</dbReference>
<dbReference type="AlphaFoldDB" id="A0A839Q4V7"/>
<dbReference type="Gene3D" id="3.40.140.10">
    <property type="entry name" value="Cytidine Deaminase, domain 2"/>
    <property type="match status" value="1"/>
</dbReference>
<comment type="caution">
    <text evidence="10">The sequence shown here is derived from an EMBL/GenBank/DDBJ whole genome shotgun (WGS) entry which is preliminary data.</text>
</comment>
<dbReference type="SUPFAM" id="SSF53927">
    <property type="entry name" value="Cytidine deaminase-like"/>
    <property type="match status" value="1"/>
</dbReference>
<dbReference type="GO" id="GO:0046872">
    <property type="term" value="F:metal ion binding"/>
    <property type="evidence" value="ECO:0007669"/>
    <property type="project" value="UniProtKB-KW"/>
</dbReference>
<protein>
    <submittedName>
        <fullName evidence="10">tRNA(Arg) A34 adenosine deaminase TadA</fullName>
    </submittedName>
</protein>
<dbReference type="SUPFAM" id="SSF54593">
    <property type="entry name" value="Glyoxalase/Bleomycin resistance protein/Dihydroxybiphenyl dioxygenase"/>
    <property type="match status" value="1"/>
</dbReference>
<evidence type="ECO:0000256" key="3">
    <source>
        <dbReference type="ARBA" id="ARBA00011738"/>
    </source>
</evidence>
<dbReference type="PROSITE" id="PS51747">
    <property type="entry name" value="CYT_DCMP_DEAMINASES_2"/>
    <property type="match status" value="1"/>
</dbReference>
<proteinExistence type="predicted"/>
<feature type="domain" description="CMP/dCMP-type deaminase" evidence="9">
    <location>
        <begin position="108"/>
        <end position="224"/>
    </location>
</feature>
<keyword evidence="6" id="KW-0378">Hydrolase</keyword>
<evidence type="ECO:0000256" key="7">
    <source>
        <dbReference type="ARBA" id="ARBA00022833"/>
    </source>
</evidence>
<evidence type="ECO:0000256" key="6">
    <source>
        <dbReference type="ARBA" id="ARBA00022801"/>
    </source>
</evidence>
<dbReference type="Proteomes" id="UP000590811">
    <property type="component" value="Unassembled WGS sequence"/>
</dbReference>
<evidence type="ECO:0000256" key="2">
    <source>
        <dbReference type="ARBA" id="ARBA00004496"/>
    </source>
</evidence>
<evidence type="ECO:0000259" key="9">
    <source>
        <dbReference type="PROSITE" id="PS51747"/>
    </source>
</evidence>
<dbReference type="GO" id="GO:0072527">
    <property type="term" value="P:pyrimidine-containing compound metabolic process"/>
    <property type="evidence" value="ECO:0007669"/>
    <property type="project" value="UniProtKB-ARBA"/>
</dbReference>
<evidence type="ECO:0000256" key="5">
    <source>
        <dbReference type="ARBA" id="ARBA00022723"/>
    </source>
</evidence>